<evidence type="ECO:0000313" key="2">
    <source>
        <dbReference type="Proteomes" id="UP000515125"/>
    </source>
</evidence>
<evidence type="ECO:0000313" key="3">
    <source>
        <dbReference type="RefSeq" id="XP_026190535.1"/>
    </source>
</evidence>
<evidence type="ECO:0000256" key="1">
    <source>
        <dbReference type="SAM" id="MobiDB-lite"/>
    </source>
</evidence>
<accession>A0A6P6RTU5</accession>
<protein>
    <submittedName>
        <fullName evidence="3">Uncharacterized protein LOC113146675</fullName>
    </submittedName>
</protein>
<organism evidence="2 3">
    <name type="scientific">Cyclospora cayetanensis</name>
    <dbReference type="NCBI Taxonomy" id="88456"/>
    <lineage>
        <taxon>Eukaryota</taxon>
        <taxon>Sar</taxon>
        <taxon>Alveolata</taxon>
        <taxon>Apicomplexa</taxon>
        <taxon>Conoidasida</taxon>
        <taxon>Coccidia</taxon>
        <taxon>Eucoccidiorida</taxon>
        <taxon>Eimeriorina</taxon>
        <taxon>Eimeriidae</taxon>
        <taxon>Cyclospora</taxon>
    </lineage>
</organism>
<dbReference type="AlphaFoldDB" id="A0A6P6RTU5"/>
<sequence length="263" mass="28470">MRGCWSLTNMTVLQSNQQQGSWGSNHGHTEMSSSGTAELAVQCEAHPGGSEPSKAHSQTCKSTEPQKAELLSTCSQNAILFVSSQARAMQQTLLENQQQMRHQQDLKEAESLAAELAAQAERRHYLLSTRSIPGRRRLRSHFPDCLQQHSDPAGRRHVAPAMADAATGAAAAVPHAPAARRETRLQQIPSAAAAAAREEAQKRHLQPRKVLDIEVDSLLKRPQRALEALPPLAAARGTAAAVIELRQANQDLCGSGSRKTLPL</sequence>
<dbReference type="Proteomes" id="UP000515125">
    <property type="component" value="Unplaced"/>
</dbReference>
<feature type="compositionally biased region" description="Low complexity" evidence="1">
    <location>
        <begin position="16"/>
        <end position="26"/>
    </location>
</feature>
<name>A0A6P6RTU5_9EIME</name>
<dbReference type="RefSeq" id="XP_026190535.1">
    <property type="nucleotide sequence ID" value="XM_026334750.1"/>
</dbReference>
<gene>
    <name evidence="3" type="primary">LOC113146675</name>
</gene>
<proteinExistence type="predicted"/>
<reference evidence="3" key="1">
    <citation type="submission" date="2025-08" db="UniProtKB">
        <authorList>
            <consortium name="RefSeq"/>
        </authorList>
    </citation>
    <scope>IDENTIFICATION</scope>
</reference>
<dbReference type="GeneID" id="113146675"/>
<keyword evidence="2" id="KW-1185">Reference proteome</keyword>
<feature type="region of interest" description="Disordered" evidence="1">
    <location>
        <begin position="16"/>
        <end position="36"/>
    </location>
</feature>